<evidence type="ECO:0000313" key="1">
    <source>
        <dbReference type="EMBL" id="KAL3598191.1"/>
    </source>
</evidence>
<proteinExistence type="predicted"/>
<dbReference type="Proteomes" id="UP000309997">
    <property type="component" value="Unassembled WGS sequence"/>
</dbReference>
<protein>
    <submittedName>
        <fullName evidence="1">Uncharacterized protein</fullName>
    </submittedName>
</protein>
<evidence type="ECO:0000313" key="2">
    <source>
        <dbReference type="Proteomes" id="UP000309997"/>
    </source>
</evidence>
<name>A0ACC4CL18_POPAL</name>
<accession>A0ACC4CL18</accession>
<reference evidence="1 2" key="1">
    <citation type="journal article" date="2024" name="Plant Biotechnol. J.">
        <title>Genome and CRISPR/Cas9 system of a widespread forest tree (Populus alba) in the world.</title>
        <authorList>
            <person name="Liu Y.J."/>
            <person name="Jiang P.F."/>
            <person name="Han X.M."/>
            <person name="Li X.Y."/>
            <person name="Wang H.M."/>
            <person name="Wang Y.J."/>
            <person name="Wang X.X."/>
            <person name="Zeng Q.Y."/>
        </authorList>
    </citation>
    <scope>NUCLEOTIDE SEQUENCE [LARGE SCALE GENOMIC DNA]</scope>
    <source>
        <strain evidence="2">cv. PAL-ZL1</strain>
    </source>
</reference>
<sequence length="126" mass="14027">MQKCIRLRVRAALSTTLFTGIVETEESVKYSQENTIDCPTVNGVCPPTISAFLSPSIFEVSFPPFFPSSGTRNETSRPGEVVVALMEQMTLRKEEVFVSNILILHQLPLLVRQGRILLMILQMVGS</sequence>
<comment type="caution">
    <text evidence="1">The sequence shown here is derived from an EMBL/GenBank/DDBJ whole genome shotgun (WGS) entry which is preliminary data.</text>
</comment>
<keyword evidence="2" id="KW-1185">Reference proteome</keyword>
<organism evidence="1 2">
    <name type="scientific">Populus alba</name>
    <name type="common">White poplar</name>
    <dbReference type="NCBI Taxonomy" id="43335"/>
    <lineage>
        <taxon>Eukaryota</taxon>
        <taxon>Viridiplantae</taxon>
        <taxon>Streptophyta</taxon>
        <taxon>Embryophyta</taxon>
        <taxon>Tracheophyta</taxon>
        <taxon>Spermatophyta</taxon>
        <taxon>Magnoliopsida</taxon>
        <taxon>eudicotyledons</taxon>
        <taxon>Gunneridae</taxon>
        <taxon>Pentapetalae</taxon>
        <taxon>rosids</taxon>
        <taxon>fabids</taxon>
        <taxon>Malpighiales</taxon>
        <taxon>Salicaceae</taxon>
        <taxon>Saliceae</taxon>
        <taxon>Populus</taxon>
    </lineage>
</organism>
<dbReference type="EMBL" id="RCHU02000003">
    <property type="protein sequence ID" value="KAL3598191.1"/>
    <property type="molecule type" value="Genomic_DNA"/>
</dbReference>
<gene>
    <name evidence="1" type="ORF">D5086_006109</name>
</gene>